<reference evidence="2" key="1">
    <citation type="journal article" date="2019" name="Int. J. Syst. Evol. Microbiol.">
        <title>The Global Catalogue of Microorganisms (GCM) 10K type strain sequencing project: providing services to taxonomists for standard genome sequencing and annotation.</title>
        <authorList>
            <consortium name="The Broad Institute Genomics Platform"/>
            <consortium name="The Broad Institute Genome Sequencing Center for Infectious Disease"/>
            <person name="Wu L."/>
            <person name="Ma J."/>
        </authorList>
    </citation>
    <scope>NUCLEOTIDE SEQUENCE [LARGE SCALE GENOMIC DNA]</scope>
    <source>
        <strain evidence="2">CGMCC 1.12478</strain>
    </source>
</reference>
<evidence type="ECO:0000313" key="2">
    <source>
        <dbReference type="Proteomes" id="UP000645462"/>
    </source>
</evidence>
<dbReference type="EMBL" id="BMFC01000019">
    <property type="protein sequence ID" value="GGC20990.1"/>
    <property type="molecule type" value="Genomic_DNA"/>
</dbReference>
<keyword evidence="2" id="KW-1185">Reference proteome</keyword>
<organism evidence="1 2">
    <name type="scientific">Marivita lacus</name>
    <dbReference type="NCBI Taxonomy" id="1323742"/>
    <lineage>
        <taxon>Bacteria</taxon>
        <taxon>Pseudomonadati</taxon>
        <taxon>Pseudomonadota</taxon>
        <taxon>Alphaproteobacteria</taxon>
        <taxon>Rhodobacterales</taxon>
        <taxon>Roseobacteraceae</taxon>
        <taxon>Marivita</taxon>
    </lineage>
</organism>
<accession>A0ABQ1L8L5</accession>
<evidence type="ECO:0000313" key="1">
    <source>
        <dbReference type="EMBL" id="GGC20990.1"/>
    </source>
</evidence>
<proteinExistence type="predicted"/>
<protein>
    <submittedName>
        <fullName evidence="1">Uncharacterized protein</fullName>
    </submittedName>
</protein>
<dbReference type="RefSeq" id="WP_188484073.1">
    <property type="nucleotide sequence ID" value="NZ_BMFC01000019.1"/>
</dbReference>
<name>A0ABQ1L8L5_9RHOB</name>
<sequence>MADARLFFERFVRPTLAEFAADTADLRKAFMAVQMVDAAISQVFYTCEDSGHDAYHDLFILPKNARPKNADDTAFRELLAEEYEIYRIHRDLAKAIKHGNLTRGKPLVISTDNASVRNLGYGEGGYGTGPYGGGPRADVQLASGEQISIHWVVTEMAERVENLIELMEKKLII</sequence>
<comment type="caution">
    <text evidence="1">The sequence shown here is derived from an EMBL/GenBank/DDBJ whole genome shotgun (WGS) entry which is preliminary data.</text>
</comment>
<dbReference type="Proteomes" id="UP000645462">
    <property type="component" value="Unassembled WGS sequence"/>
</dbReference>
<gene>
    <name evidence="1" type="ORF">GCM10011363_42090</name>
</gene>